<keyword evidence="1" id="KW-0175">Coiled coil</keyword>
<dbReference type="AlphaFoldDB" id="A0A2W5AER6"/>
<accession>A0A2W5AER6</accession>
<evidence type="ECO:0000313" key="3">
    <source>
        <dbReference type="EMBL" id="PZO91637.1"/>
    </source>
</evidence>
<protein>
    <submittedName>
        <fullName evidence="3">Uncharacterized protein</fullName>
    </submittedName>
</protein>
<comment type="caution">
    <text evidence="3">The sequence shown here is derived from an EMBL/GenBank/DDBJ whole genome shotgun (WGS) entry which is preliminary data.</text>
</comment>
<evidence type="ECO:0000256" key="2">
    <source>
        <dbReference type="SAM" id="Phobius"/>
    </source>
</evidence>
<reference evidence="3 4" key="1">
    <citation type="submission" date="2017-08" db="EMBL/GenBank/DDBJ databases">
        <title>Infants hospitalized years apart are colonized by the same room-sourced microbial strains.</title>
        <authorList>
            <person name="Brooks B."/>
            <person name="Olm M.R."/>
            <person name="Firek B.A."/>
            <person name="Baker R."/>
            <person name="Thomas B.C."/>
            <person name="Morowitz M.J."/>
            <person name="Banfield J.F."/>
        </authorList>
    </citation>
    <scope>NUCLEOTIDE SEQUENCE [LARGE SCALE GENOMIC DNA]</scope>
    <source>
        <strain evidence="3">S2_018_000_R2_101</strain>
    </source>
</reference>
<keyword evidence="2" id="KW-0812">Transmembrane</keyword>
<evidence type="ECO:0000256" key="1">
    <source>
        <dbReference type="SAM" id="Coils"/>
    </source>
</evidence>
<feature type="transmembrane region" description="Helical" evidence="2">
    <location>
        <begin position="28"/>
        <end position="47"/>
    </location>
</feature>
<sequence length="116" mass="13769">MTFLRFFNPVAAIRDLRVFLSGRQRHELIFGFLALTTTIVVVTAFFYDTDDLKRPWKRNIVYVQSWPLDRSLAEIRAQQKIDEPKKKAEQEKLEALQKERQAQFKKVDDALNRWGL</sequence>
<dbReference type="Proteomes" id="UP000249066">
    <property type="component" value="Unassembled WGS sequence"/>
</dbReference>
<feature type="coiled-coil region" evidence="1">
    <location>
        <begin position="86"/>
        <end position="113"/>
    </location>
</feature>
<keyword evidence="2" id="KW-1133">Transmembrane helix</keyword>
<proteinExistence type="predicted"/>
<name>A0A2W5AER6_9SPHN</name>
<gene>
    <name evidence="3" type="ORF">DI623_02345</name>
</gene>
<keyword evidence="2" id="KW-0472">Membrane</keyword>
<dbReference type="EMBL" id="QFNN01000006">
    <property type="protein sequence ID" value="PZO91637.1"/>
    <property type="molecule type" value="Genomic_DNA"/>
</dbReference>
<evidence type="ECO:0000313" key="4">
    <source>
        <dbReference type="Proteomes" id="UP000249066"/>
    </source>
</evidence>
<organism evidence="3 4">
    <name type="scientific">Sphingomonas sanxanigenens</name>
    <dbReference type="NCBI Taxonomy" id="397260"/>
    <lineage>
        <taxon>Bacteria</taxon>
        <taxon>Pseudomonadati</taxon>
        <taxon>Pseudomonadota</taxon>
        <taxon>Alphaproteobacteria</taxon>
        <taxon>Sphingomonadales</taxon>
        <taxon>Sphingomonadaceae</taxon>
        <taxon>Sphingomonas</taxon>
    </lineage>
</organism>